<keyword evidence="11" id="KW-1185">Reference proteome</keyword>
<dbReference type="Pfam" id="PF12698">
    <property type="entry name" value="ABC2_membrane_3"/>
    <property type="match status" value="1"/>
</dbReference>
<accession>A0A1H2WXE1</accession>
<keyword evidence="5 8" id="KW-0812">Transmembrane</keyword>
<dbReference type="PROSITE" id="PS51012">
    <property type="entry name" value="ABC_TM2"/>
    <property type="match status" value="1"/>
</dbReference>
<comment type="subcellular location">
    <subcellularLocation>
        <location evidence="1">Cell membrane</location>
        <topology evidence="1">Multi-pass membrane protein</topology>
    </subcellularLocation>
</comment>
<proteinExistence type="inferred from homology"/>
<dbReference type="OrthoDB" id="9808686at2"/>
<keyword evidence="4" id="KW-1003">Cell membrane</keyword>
<feature type="transmembrane region" description="Helical" evidence="8">
    <location>
        <begin position="21"/>
        <end position="39"/>
    </location>
</feature>
<feature type="transmembrane region" description="Helical" evidence="8">
    <location>
        <begin position="290"/>
        <end position="307"/>
    </location>
</feature>
<evidence type="ECO:0000256" key="7">
    <source>
        <dbReference type="ARBA" id="ARBA00023136"/>
    </source>
</evidence>
<dbReference type="Proteomes" id="UP000198816">
    <property type="component" value="Unassembled WGS sequence"/>
</dbReference>
<sequence length="378" mass="40592">MRLANVYRLGLKELISLRYDPVLVFLIIYAFTFAIIAPSRGVKLQLEHASVAVVDEDRSQLSVRLTETLLPPYFQAPEQIGVDEIDAAMDAGRYTFVIDIPPRLQADAAEGRRPAVQVIVDATAMAMAGAGARYLERVLVEEPLLYLQGDRAESSPAGAPAVASVIRLAFNPNGESAWFMSVMQIVNMVTLLGIVLTGAALIREREHGTIEHLLVMPLNAAEIMLAKVWANGLVILLGATFAMVAIVQGLLGVPTAGSLGLFVLGLGVYLFAITALGILLATLARTMPQFGLLSIPVFLVMYMLSGANTPLDAMPELLQRVMLVSPTTHFVAFVQSVVFRGAGLDLVWTHLAATLGLGALAFAAALARFRQTVSLSRL</sequence>
<feature type="transmembrane region" description="Helical" evidence="8">
    <location>
        <begin position="259"/>
        <end position="283"/>
    </location>
</feature>
<evidence type="ECO:0000313" key="10">
    <source>
        <dbReference type="EMBL" id="SDW85235.1"/>
    </source>
</evidence>
<dbReference type="STRING" id="1058.SAMN05421783_109171"/>
<comment type="similarity">
    <text evidence="2">Belongs to the ABC-2 integral membrane protein family.</text>
</comment>
<dbReference type="EMBL" id="FNNZ01000009">
    <property type="protein sequence ID" value="SDW85235.1"/>
    <property type="molecule type" value="Genomic_DNA"/>
</dbReference>
<dbReference type="GO" id="GO:0005886">
    <property type="term" value="C:plasma membrane"/>
    <property type="evidence" value="ECO:0007669"/>
    <property type="project" value="UniProtKB-SubCell"/>
</dbReference>
<dbReference type="InterPro" id="IPR047817">
    <property type="entry name" value="ABC2_TM_bact-type"/>
</dbReference>
<gene>
    <name evidence="10" type="ORF">SAMN05421783_109171</name>
</gene>
<feature type="transmembrane region" description="Helical" evidence="8">
    <location>
        <begin position="347"/>
        <end position="367"/>
    </location>
</feature>
<dbReference type="AlphaFoldDB" id="A0A1H2WXE1"/>
<name>A0A1H2WXE1_THIRO</name>
<dbReference type="RefSeq" id="WP_093031834.1">
    <property type="nucleotide sequence ID" value="NZ_FNNZ01000009.1"/>
</dbReference>
<organism evidence="10 11">
    <name type="scientific">Thiocapsa roseopersicina</name>
    <dbReference type="NCBI Taxonomy" id="1058"/>
    <lineage>
        <taxon>Bacteria</taxon>
        <taxon>Pseudomonadati</taxon>
        <taxon>Pseudomonadota</taxon>
        <taxon>Gammaproteobacteria</taxon>
        <taxon>Chromatiales</taxon>
        <taxon>Chromatiaceae</taxon>
        <taxon>Thiocapsa</taxon>
    </lineage>
</organism>
<protein>
    <submittedName>
        <fullName evidence="10">ABC-2 type transport system permease protein</fullName>
    </submittedName>
</protein>
<dbReference type="PANTHER" id="PTHR30294:SF47">
    <property type="entry name" value="INNER MEMBRANE TRANSPORT PERMEASE YHHJ"/>
    <property type="match status" value="1"/>
</dbReference>
<evidence type="ECO:0000256" key="5">
    <source>
        <dbReference type="ARBA" id="ARBA00022692"/>
    </source>
</evidence>
<keyword evidence="3" id="KW-0813">Transport</keyword>
<evidence type="ECO:0000259" key="9">
    <source>
        <dbReference type="PROSITE" id="PS51012"/>
    </source>
</evidence>
<reference evidence="11" key="1">
    <citation type="submission" date="2016-10" db="EMBL/GenBank/DDBJ databases">
        <authorList>
            <person name="Varghese N."/>
            <person name="Submissions S."/>
        </authorList>
    </citation>
    <scope>NUCLEOTIDE SEQUENCE [LARGE SCALE GENOMIC DNA]</scope>
    <source>
        <strain evidence="11">DSM 217</strain>
    </source>
</reference>
<feature type="transmembrane region" description="Helical" evidence="8">
    <location>
        <begin position="177"/>
        <end position="202"/>
    </location>
</feature>
<dbReference type="Gene3D" id="3.40.1710.10">
    <property type="entry name" value="abc type-2 transporter like domain"/>
    <property type="match status" value="1"/>
</dbReference>
<keyword evidence="6 8" id="KW-1133">Transmembrane helix</keyword>
<feature type="domain" description="ABC transmembrane type-2" evidence="9">
    <location>
        <begin position="147"/>
        <end position="372"/>
    </location>
</feature>
<dbReference type="InterPro" id="IPR013525">
    <property type="entry name" value="ABC2_TM"/>
</dbReference>
<evidence type="ECO:0000256" key="6">
    <source>
        <dbReference type="ARBA" id="ARBA00022989"/>
    </source>
</evidence>
<dbReference type="InterPro" id="IPR051449">
    <property type="entry name" value="ABC-2_transporter_component"/>
</dbReference>
<evidence type="ECO:0000313" key="11">
    <source>
        <dbReference type="Proteomes" id="UP000198816"/>
    </source>
</evidence>
<evidence type="ECO:0000256" key="8">
    <source>
        <dbReference type="SAM" id="Phobius"/>
    </source>
</evidence>
<dbReference type="PANTHER" id="PTHR30294">
    <property type="entry name" value="MEMBRANE COMPONENT OF ABC TRANSPORTER YHHJ-RELATED"/>
    <property type="match status" value="1"/>
</dbReference>
<evidence type="ECO:0000256" key="2">
    <source>
        <dbReference type="ARBA" id="ARBA00007783"/>
    </source>
</evidence>
<evidence type="ECO:0000256" key="1">
    <source>
        <dbReference type="ARBA" id="ARBA00004651"/>
    </source>
</evidence>
<evidence type="ECO:0000256" key="4">
    <source>
        <dbReference type="ARBA" id="ARBA00022475"/>
    </source>
</evidence>
<dbReference type="GO" id="GO:0140359">
    <property type="term" value="F:ABC-type transporter activity"/>
    <property type="evidence" value="ECO:0007669"/>
    <property type="project" value="InterPro"/>
</dbReference>
<keyword evidence="7 8" id="KW-0472">Membrane</keyword>
<evidence type="ECO:0000256" key="3">
    <source>
        <dbReference type="ARBA" id="ARBA00022448"/>
    </source>
</evidence>
<feature type="transmembrane region" description="Helical" evidence="8">
    <location>
        <begin position="223"/>
        <end position="247"/>
    </location>
</feature>